<dbReference type="InterPro" id="IPR042099">
    <property type="entry name" value="ANL_N_sf"/>
</dbReference>
<dbReference type="Gene3D" id="3.30.559.30">
    <property type="entry name" value="Nonribosomal peptide synthetase, condensation domain"/>
    <property type="match status" value="3"/>
</dbReference>
<keyword evidence="5" id="KW-0045">Antibiotic biosynthesis</keyword>
<dbReference type="Gene3D" id="3.30.300.30">
    <property type="match status" value="1"/>
</dbReference>
<keyword evidence="3" id="KW-0597">Phosphoprotein</keyword>
<dbReference type="Pfam" id="PF00501">
    <property type="entry name" value="AMP-binding"/>
    <property type="match status" value="1"/>
</dbReference>
<comment type="caution">
    <text evidence="7">The sequence shown here is derived from an EMBL/GenBank/DDBJ whole genome shotgun (WGS) entry which is preliminary data.</text>
</comment>
<sequence length="2064" mass="220144">MTPSRLEAALPLTPLQHGMLFHALYENEGVDAYTVQVAFEWCGPLGSDALRGALERLVARHAVLRAGFQTRKSGEPVQLISRSVELPWQELDLRGLDGPEQRRRLARYREDERARRFDLARPPLLRAAAVRLDDDRQVLVLTYHHILLDSWSFQLVLQELFALCAAPAGDGLPPVVPFRRYLAWLEAQDRDAAGEAWRAAFAGFEEPTLVAAGRGGDAGPQRLPRLTSVDLSEELTDALVRSARRAGLTVNTLVQGAWALLLAGLTGRQDVVFGQTVSGRPPQLEGVEEIVGLLIGAAPVRVSMDPNETVTALLRRIQREQMDLEPHHHLGLSEIQRRVGLGDLYDSTVAFASGPSGVGAAHDDVRVGDTAVRVLPDSPGEGGAATGSTHYPLNLTAAVGRSLRLALSHQEDVFDTLDADRLLGRLSTLLTVFAMEPDTLVGRIPLLAEDELEKVLRKWNDTEQRLPEELTLPDLFRAQVARTPAATALVCAGQELSYAELDARVQELAAVLRARGVGAGDRVAVAVHRSVELVVALHAVLATGATYLPVDPDYPTERIGWIVEDARPALVVTTGRDAGALPEGPPRLLLDEPLPGVDRSPARRATLPGDAAYLLFTSGSTGRPKGVVVSHRAIVNSLAWMQHRFGLRPDDRVLLKTSAGFDTSLWELVWTLQTGAALVIAEPGGHKDAAYLADLIDRERVTTVQFVPSMLQAFLLEELTGRCRSLRRVFCIGEALPPQTRDRFRAAGFDAELHNLYGPTEAAVQITVADELMAQGVDAPVTIGRPIWNSQAYVLDGALRPVPPGVAGELYLGGSQLADGYTNRPALTAERFVADPYGEPGSRMYRTGDVVRWTEEGELDYLGRADDQVKLRGQRIELGEIQTALTRHPAVGHAVVVVRDGLGGARQLVGYVVAAPGAVLSRDELLAHASATLPSYMLPQTLVELAELPLTPNGKLDRKALPAPLAAPEAGGRPVSGPAETTLARLFAAVLHGEEADGIGAEDSFFELGGDSITSIQLVARARQAGLRFTPKDVFTHRTVAALARVAQTDAPPVAEPAESGSGTLPATPVMHWLADHHGPVEDFAQATLLTVPAGLGRGRLVSAVQALLDRHDALRLRARRQGRAQAVGGEPWALDVSPAGTVRAWDCVRRVPAEGLDAEALTALLAVETARARAELAPELRQVLRVVWLDAGPAQGRLLLVAHHLAVDEVSWRILVPDLRAAWEAAEAGGGPHAPAPVATSLRTWARRLTEAASRPERVTELPFWEGLLAGGDAPLTPRPLDPERDVHGTARSRSWTLPPEQAQALLGALPTAYRATVEEVLLTGLALAVERGRDGEAGADGAPAAPGLLVDLEGHGRQQDHGTDLDLDLSGTVGWFTDLRPVRIDPGVGVDGTPVTPGTALKRVKEQVRALPDHGIGYGLLRRLNPRTAPVLAALPTPQVGFNYLGRSGRTASALWASAPEGAELGPMAHPEMSLAHAWEVTAVAADTADGPALCLQLMWPEGLFTEEQAERLGSAWLGALRELAEHAGAPGAGGLTPADVLPAVVGQRELEGFEAAVARHGGRLADALPVTPMQEGLLFHHRYRPEAPDVYHVQLVLELGGAVEPAALRAACQRLVDRHAALRASFRTGASGAPLQLVAERVQVPWQELTVDEAGAAAFLSADRLRRFDVTEAPLLRFALLREGTGRARLVLTVHHVLVDGWSLPLLLNELNDLLGGAEVSVGTPVPVRPYYAWLAAQDRTAARAAWSAALAGLDGPTLVAPGVDAAGLPTLPERVSTELPEGVTRDLGRLARAADTTTNTVVQAAYAALVGELTGRRDVVVGATVSVRPPELPGVEAMVGLLLATVPVRVRLEATESLTTLLRRLHREQGELAAHAHLGAAEIARAAGLGPLHDASMVFENYPQEQREQPEQGGRPRVTGIDGVDAYHYPLKLTAAPGERLLLALDHRPEAIPAPVARRLLARLVDLLTAFAAAPADGSVGALLDVADRDPDRAAELAVLAGEVLGRAVGPGEDLFAAGLDSVGALRLAGRIGLRYGEAPDVHRVFACRTAAGLAAALHG</sequence>
<proteinExistence type="predicted"/>
<dbReference type="CDD" id="cd19543">
    <property type="entry name" value="DCL_NRPS"/>
    <property type="match status" value="1"/>
</dbReference>
<dbReference type="FunFam" id="3.40.50.12780:FF:000012">
    <property type="entry name" value="Non-ribosomal peptide synthetase"/>
    <property type="match status" value="1"/>
</dbReference>
<dbReference type="SMART" id="SM00823">
    <property type="entry name" value="PKS_PP"/>
    <property type="match status" value="2"/>
</dbReference>
<dbReference type="GO" id="GO:0009366">
    <property type="term" value="C:enterobactin synthetase complex"/>
    <property type="evidence" value="ECO:0007669"/>
    <property type="project" value="TreeGrafter"/>
</dbReference>
<evidence type="ECO:0000259" key="6">
    <source>
        <dbReference type="PROSITE" id="PS50075"/>
    </source>
</evidence>
<dbReference type="InterPro" id="IPR010071">
    <property type="entry name" value="AA_adenyl_dom"/>
</dbReference>
<dbReference type="PANTHER" id="PTHR45527:SF1">
    <property type="entry name" value="FATTY ACID SYNTHASE"/>
    <property type="match status" value="1"/>
</dbReference>
<dbReference type="SUPFAM" id="SSF47336">
    <property type="entry name" value="ACP-like"/>
    <property type="match status" value="2"/>
</dbReference>
<dbReference type="PROSITE" id="PS00012">
    <property type="entry name" value="PHOSPHOPANTETHEINE"/>
    <property type="match status" value="2"/>
</dbReference>
<dbReference type="InterPro" id="IPR025110">
    <property type="entry name" value="AMP-bd_C"/>
</dbReference>
<dbReference type="OrthoDB" id="2472181at2"/>
<evidence type="ECO:0000256" key="3">
    <source>
        <dbReference type="ARBA" id="ARBA00022553"/>
    </source>
</evidence>
<dbReference type="PANTHER" id="PTHR45527">
    <property type="entry name" value="NONRIBOSOMAL PEPTIDE SYNTHETASE"/>
    <property type="match status" value="1"/>
</dbReference>
<evidence type="ECO:0000256" key="2">
    <source>
        <dbReference type="ARBA" id="ARBA00022450"/>
    </source>
</evidence>
<dbReference type="GO" id="GO:0008610">
    <property type="term" value="P:lipid biosynthetic process"/>
    <property type="evidence" value="ECO:0007669"/>
    <property type="project" value="UniProtKB-ARBA"/>
</dbReference>
<protein>
    <submittedName>
        <fullName evidence="7">Non-ribosomal peptide synthetase</fullName>
    </submittedName>
</protein>
<dbReference type="Pfam" id="PF00668">
    <property type="entry name" value="Condensation"/>
    <property type="match status" value="3"/>
</dbReference>
<dbReference type="SUPFAM" id="SSF52777">
    <property type="entry name" value="CoA-dependent acyltransferases"/>
    <property type="match status" value="6"/>
</dbReference>
<dbReference type="RefSeq" id="WP_111504004.1">
    <property type="nucleotide sequence ID" value="NZ_QKYN01000093.1"/>
</dbReference>
<evidence type="ECO:0000256" key="5">
    <source>
        <dbReference type="ARBA" id="ARBA00023194"/>
    </source>
</evidence>
<dbReference type="Gene3D" id="1.10.1200.10">
    <property type="entry name" value="ACP-like"/>
    <property type="match status" value="2"/>
</dbReference>
<keyword evidence="8" id="KW-1185">Reference proteome</keyword>
<dbReference type="Gene3D" id="3.40.50.12780">
    <property type="entry name" value="N-terminal domain of ligase-like"/>
    <property type="match status" value="1"/>
</dbReference>
<dbReference type="InterPro" id="IPR020806">
    <property type="entry name" value="PKS_PP-bd"/>
</dbReference>
<dbReference type="GO" id="GO:0047527">
    <property type="term" value="F:2,3-dihydroxybenzoate-serine ligase activity"/>
    <property type="evidence" value="ECO:0007669"/>
    <property type="project" value="TreeGrafter"/>
</dbReference>
<dbReference type="InterPro" id="IPR010060">
    <property type="entry name" value="NRPS_synth"/>
</dbReference>
<dbReference type="FunFam" id="3.30.300.30:FF:000010">
    <property type="entry name" value="Enterobactin synthetase component F"/>
    <property type="match status" value="1"/>
</dbReference>
<dbReference type="Gene3D" id="3.30.559.10">
    <property type="entry name" value="Chloramphenicol acetyltransferase-like domain"/>
    <property type="match status" value="3"/>
</dbReference>
<feature type="domain" description="Carrier" evidence="6">
    <location>
        <begin position="977"/>
        <end position="1051"/>
    </location>
</feature>
<dbReference type="PROSITE" id="PS50075">
    <property type="entry name" value="CARRIER"/>
    <property type="match status" value="2"/>
</dbReference>
<name>A0A2X0K1N1_9ACTN</name>
<dbReference type="GO" id="GO:0043041">
    <property type="term" value="P:amino acid activation for nonribosomal peptide biosynthetic process"/>
    <property type="evidence" value="ECO:0007669"/>
    <property type="project" value="TreeGrafter"/>
</dbReference>
<dbReference type="InterPro" id="IPR045851">
    <property type="entry name" value="AMP-bd_C_sf"/>
</dbReference>
<dbReference type="GO" id="GO:0009239">
    <property type="term" value="P:enterobactin biosynthetic process"/>
    <property type="evidence" value="ECO:0007669"/>
    <property type="project" value="TreeGrafter"/>
</dbReference>
<dbReference type="EMBL" id="QKYN01000093">
    <property type="protein sequence ID" value="RAG83175.1"/>
    <property type="molecule type" value="Genomic_DNA"/>
</dbReference>
<dbReference type="InterPro" id="IPR036736">
    <property type="entry name" value="ACP-like_sf"/>
</dbReference>
<dbReference type="Proteomes" id="UP000248889">
    <property type="component" value="Unassembled WGS sequence"/>
</dbReference>
<dbReference type="InterPro" id="IPR000873">
    <property type="entry name" value="AMP-dep_synth/lig_dom"/>
</dbReference>
<keyword evidence="4" id="KW-0677">Repeat</keyword>
<evidence type="ECO:0000313" key="8">
    <source>
        <dbReference type="Proteomes" id="UP000248889"/>
    </source>
</evidence>
<dbReference type="InterPro" id="IPR009081">
    <property type="entry name" value="PP-bd_ACP"/>
</dbReference>
<dbReference type="Pfam" id="PF13193">
    <property type="entry name" value="AMP-binding_C"/>
    <property type="match status" value="1"/>
</dbReference>
<evidence type="ECO:0000256" key="4">
    <source>
        <dbReference type="ARBA" id="ARBA00022737"/>
    </source>
</evidence>
<comment type="cofactor">
    <cofactor evidence="1">
        <name>pantetheine 4'-phosphate</name>
        <dbReference type="ChEBI" id="CHEBI:47942"/>
    </cofactor>
</comment>
<organism evidence="7 8">
    <name type="scientific">Streptacidiphilus pinicola</name>
    <dbReference type="NCBI Taxonomy" id="2219663"/>
    <lineage>
        <taxon>Bacteria</taxon>
        <taxon>Bacillati</taxon>
        <taxon>Actinomycetota</taxon>
        <taxon>Actinomycetes</taxon>
        <taxon>Kitasatosporales</taxon>
        <taxon>Streptomycetaceae</taxon>
        <taxon>Streptacidiphilus</taxon>
    </lineage>
</organism>
<dbReference type="InterPro" id="IPR006162">
    <property type="entry name" value="Ppantetheine_attach_site"/>
</dbReference>
<dbReference type="InterPro" id="IPR023213">
    <property type="entry name" value="CAT-like_dom_sf"/>
</dbReference>
<reference evidence="7 8" key="1">
    <citation type="submission" date="2018-06" db="EMBL/GenBank/DDBJ databases">
        <title>Streptacidiphilus pinicola sp. nov., isolated from pine grove soil.</title>
        <authorList>
            <person name="Roh S.G."/>
            <person name="Park S."/>
            <person name="Kim M.-K."/>
            <person name="Yun B.-R."/>
            <person name="Park J."/>
            <person name="Kim M.J."/>
            <person name="Kim Y.S."/>
            <person name="Kim S.B."/>
        </authorList>
    </citation>
    <scope>NUCLEOTIDE SEQUENCE [LARGE SCALE GENOMIC DNA]</scope>
    <source>
        <strain evidence="7 8">MMS16-CNU450</strain>
    </source>
</reference>
<gene>
    <name evidence="7" type="ORF">DN069_23590</name>
</gene>
<evidence type="ECO:0000256" key="1">
    <source>
        <dbReference type="ARBA" id="ARBA00001957"/>
    </source>
</evidence>
<dbReference type="NCBIfam" id="TIGR01720">
    <property type="entry name" value="NRPS-para261"/>
    <property type="match status" value="1"/>
</dbReference>
<evidence type="ECO:0000313" key="7">
    <source>
        <dbReference type="EMBL" id="RAG83175.1"/>
    </source>
</evidence>
<dbReference type="GO" id="GO:0005829">
    <property type="term" value="C:cytosol"/>
    <property type="evidence" value="ECO:0007669"/>
    <property type="project" value="TreeGrafter"/>
</dbReference>
<dbReference type="Pfam" id="PF00550">
    <property type="entry name" value="PP-binding"/>
    <property type="match status" value="2"/>
</dbReference>
<dbReference type="GO" id="GO:0031177">
    <property type="term" value="F:phosphopantetheine binding"/>
    <property type="evidence" value="ECO:0007669"/>
    <property type="project" value="InterPro"/>
</dbReference>
<dbReference type="CDD" id="cd17646">
    <property type="entry name" value="A_NRPS_AB3403-like"/>
    <property type="match status" value="1"/>
</dbReference>
<dbReference type="SUPFAM" id="SSF56801">
    <property type="entry name" value="Acetyl-CoA synthetase-like"/>
    <property type="match status" value="1"/>
</dbReference>
<accession>A0A2X0K1N1</accession>
<dbReference type="NCBIfam" id="TIGR01733">
    <property type="entry name" value="AA-adenyl-dom"/>
    <property type="match status" value="1"/>
</dbReference>
<keyword evidence="2" id="KW-0596">Phosphopantetheine</keyword>
<dbReference type="InterPro" id="IPR020845">
    <property type="entry name" value="AMP-binding_CS"/>
</dbReference>
<dbReference type="FunFam" id="2.30.38.10:FF:000001">
    <property type="entry name" value="Non-ribosomal peptide synthetase PvdI"/>
    <property type="match status" value="1"/>
</dbReference>
<dbReference type="InterPro" id="IPR001242">
    <property type="entry name" value="Condensation_dom"/>
</dbReference>
<feature type="domain" description="Carrier" evidence="6">
    <location>
        <begin position="1992"/>
        <end position="2064"/>
    </location>
</feature>
<dbReference type="PROSITE" id="PS00455">
    <property type="entry name" value="AMP_BINDING"/>
    <property type="match status" value="1"/>
</dbReference>